<dbReference type="AlphaFoldDB" id="A0A8J5TUV9"/>
<proteinExistence type="predicted"/>
<evidence type="ECO:0000256" key="2">
    <source>
        <dbReference type="SAM" id="SignalP"/>
    </source>
</evidence>
<dbReference type="Pfam" id="PF10329">
    <property type="entry name" value="DUF2417"/>
    <property type="match status" value="1"/>
</dbReference>
<evidence type="ECO:0000313" key="3">
    <source>
        <dbReference type="EMBL" id="KAG7416960.1"/>
    </source>
</evidence>
<gene>
    <name evidence="3" type="ORF">Forpe1208_v005410</name>
</gene>
<sequence length="132" mass="15129">MWALLMGLWTLFTDCMVKWGKAEEEERLTGCAETRRTRFEWFEVMLLTIAYTIILMALFLITLTIILRALDVGVAPPEELYWVNDGKYRIHLYCHGNKTDSGGNKLPMVLFEGGVLDMAVQTLLPHHPQPDS</sequence>
<dbReference type="InterPro" id="IPR019431">
    <property type="entry name" value="DUF2417"/>
</dbReference>
<dbReference type="EMBL" id="JAELUQ010000003">
    <property type="protein sequence ID" value="KAG7416960.1"/>
    <property type="molecule type" value="Genomic_DNA"/>
</dbReference>
<feature type="chain" id="PRO_5035196220" evidence="2">
    <location>
        <begin position="23"/>
        <end position="132"/>
    </location>
</feature>
<keyword evidence="1" id="KW-0812">Transmembrane</keyword>
<dbReference type="Proteomes" id="UP000694050">
    <property type="component" value="Unassembled WGS sequence"/>
</dbReference>
<feature type="signal peptide" evidence="2">
    <location>
        <begin position="1"/>
        <end position="22"/>
    </location>
</feature>
<keyword evidence="1" id="KW-1133">Transmembrane helix</keyword>
<evidence type="ECO:0000313" key="4">
    <source>
        <dbReference type="Proteomes" id="UP000694050"/>
    </source>
</evidence>
<reference evidence="3" key="1">
    <citation type="submission" date="2021-04" db="EMBL/GenBank/DDBJ databases">
        <title>First draft genome resource for Brassicaceae pathogens Fusarium oxysporum f. sp. raphani and Fusarium oxysporum f. sp. rapae.</title>
        <authorList>
            <person name="Asai S."/>
        </authorList>
    </citation>
    <scope>NUCLEOTIDE SEQUENCE</scope>
    <source>
        <strain evidence="3">Tf1208</strain>
    </source>
</reference>
<comment type="caution">
    <text evidence="3">The sequence shown here is derived from an EMBL/GenBank/DDBJ whole genome shotgun (WGS) entry which is preliminary data.</text>
</comment>
<feature type="transmembrane region" description="Helical" evidence="1">
    <location>
        <begin position="46"/>
        <end position="67"/>
    </location>
</feature>
<protein>
    <submittedName>
        <fullName evidence="3">Uncharacterized protein</fullName>
    </submittedName>
</protein>
<evidence type="ECO:0000256" key="1">
    <source>
        <dbReference type="SAM" id="Phobius"/>
    </source>
</evidence>
<accession>A0A8J5TUV9</accession>
<keyword evidence="2" id="KW-0732">Signal</keyword>
<name>A0A8J5TUV9_FUSOX</name>
<keyword evidence="1" id="KW-0472">Membrane</keyword>
<organism evidence="3 4">
    <name type="scientific">Fusarium oxysporum f. sp. rapae</name>
    <dbReference type="NCBI Taxonomy" id="485398"/>
    <lineage>
        <taxon>Eukaryota</taxon>
        <taxon>Fungi</taxon>
        <taxon>Dikarya</taxon>
        <taxon>Ascomycota</taxon>
        <taxon>Pezizomycotina</taxon>
        <taxon>Sordariomycetes</taxon>
        <taxon>Hypocreomycetidae</taxon>
        <taxon>Hypocreales</taxon>
        <taxon>Nectriaceae</taxon>
        <taxon>Fusarium</taxon>
        <taxon>Fusarium oxysporum species complex</taxon>
    </lineage>
</organism>